<dbReference type="AlphaFoldDB" id="A0AAD8HR26"/>
<keyword evidence="2" id="KW-1185">Reference proteome</keyword>
<dbReference type="Proteomes" id="UP001237642">
    <property type="component" value="Unassembled WGS sequence"/>
</dbReference>
<evidence type="ECO:0000313" key="2">
    <source>
        <dbReference type="Proteomes" id="UP001237642"/>
    </source>
</evidence>
<organism evidence="1 2">
    <name type="scientific">Heracleum sosnowskyi</name>
    <dbReference type="NCBI Taxonomy" id="360622"/>
    <lineage>
        <taxon>Eukaryota</taxon>
        <taxon>Viridiplantae</taxon>
        <taxon>Streptophyta</taxon>
        <taxon>Embryophyta</taxon>
        <taxon>Tracheophyta</taxon>
        <taxon>Spermatophyta</taxon>
        <taxon>Magnoliopsida</taxon>
        <taxon>eudicotyledons</taxon>
        <taxon>Gunneridae</taxon>
        <taxon>Pentapetalae</taxon>
        <taxon>asterids</taxon>
        <taxon>campanulids</taxon>
        <taxon>Apiales</taxon>
        <taxon>Apiaceae</taxon>
        <taxon>Apioideae</taxon>
        <taxon>apioid superclade</taxon>
        <taxon>Tordylieae</taxon>
        <taxon>Tordyliinae</taxon>
        <taxon>Heracleum</taxon>
    </lineage>
</organism>
<dbReference type="EMBL" id="JAUIZM010000008">
    <property type="protein sequence ID" value="KAK1371321.1"/>
    <property type="molecule type" value="Genomic_DNA"/>
</dbReference>
<comment type="caution">
    <text evidence="1">The sequence shown here is derived from an EMBL/GenBank/DDBJ whole genome shotgun (WGS) entry which is preliminary data.</text>
</comment>
<evidence type="ECO:0000313" key="1">
    <source>
        <dbReference type="EMBL" id="KAK1371321.1"/>
    </source>
</evidence>
<reference evidence="1" key="2">
    <citation type="submission" date="2023-05" db="EMBL/GenBank/DDBJ databases">
        <authorList>
            <person name="Schelkunov M.I."/>
        </authorList>
    </citation>
    <scope>NUCLEOTIDE SEQUENCE</scope>
    <source>
        <strain evidence="1">Hsosn_3</strain>
        <tissue evidence="1">Leaf</tissue>
    </source>
</reference>
<proteinExistence type="predicted"/>
<accession>A0AAD8HR26</accession>
<name>A0AAD8HR26_9APIA</name>
<reference evidence="1" key="1">
    <citation type="submission" date="2023-02" db="EMBL/GenBank/DDBJ databases">
        <title>Genome of toxic invasive species Heracleum sosnowskyi carries increased number of genes despite the absence of recent whole-genome duplications.</title>
        <authorList>
            <person name="Schelkunov M."/>
            <person name="Shtratnikova V."/>
            <person name="Makarenko M."/>
            <person name="Klepikova A."/>
            <person name="Omelchenko D."/>
            <person name="Novikova G."/>
            <person name="Obukhova E."/>
            <person name="Bogdanov V."/>
            <person name="Penin A."/>
            <person name="Logacheva M."/>
        </authorList>
    </citation>
    <scope>NUCLEOTIDE SEQUENCE</scope>
    <source>
        <strain evidence="1">Hsosn_3</strain>
        <tissue evidence="1">Leaf</tissue>
    </source>
</reference>
<protein>
    <submittedName>
        <fullName evidence="1">Uncharacterized protein</fullName>
    </submittedName>
</protein>
<dbReference type="PANTHER" id="PTHR48475">
    <property type="entry name" value="RIBONUCLEASE H"/>
    <property type="match status" value="1"/>
</dbReference>
<sequence length="118" mass="13514">MDGQLYNKSVDGLLLKCLSKHESMLVMAKVHEGICIAHQAGVKMRWLIRRHGYQKGGEWILDYVTKMCWKPLTAKEIVLRIAIKGHRATLLRSPDRVIGLGDARRRDTHFQSFTLVDS</sequence>
<gene>
    <name evidence="1" type="ORF">POM88_037413</name>
</gene>
<dbReference type="PANTHER" id="PTHR48475:SF1">
    <property type="entry name" value="RNASE H TYPE-1 DOMAIN-CONTAINING PROTEIN"/>
    <property type="match status" value="1"/>
</dbReference>